<evidence type="ECO:0000259" key="4">
    <source>
        <dbReference type="PROSITE" id="PS01124"/>
    </source>
</evidence>
<keyword evidence="2" id="KW-0238">DNA-binding</keyword>
<dbReference type="Gene3D" id="2.60.120.10">
    <property type="entry name" value="Jelly Rolls"/>
    <property type="match status" value="1"/>
</dbReference>
<evidence type="ECO:0000313" key="5">
    <source>
        <dbReference type="EMBL" id="CDC77861.1"/>
    </source>
</evidence>
<sequence>MLEVKKLHRPINVTGLWGALDDIYLPGYYFPGEFHDFWEIVFVRSGSMTATGDGRVYRLSTGDAVFHKPMEFHTVRIDESGTRLVRISFSAVGIGMKRFEDRMATLRDDEIGLFLIVAKKFAAAMKCHNEGDMAGFEAAGNSGAVMLETLLLLLSGRPDGTNRDLSQDEKRWLDIVSVMKDNIGEMLSVPELAARCNMGVSSFKKAMHSVSDVGAAKFFLGMKLRRVMEMLDSGSTLKEAAFSVGFTDMNYFSTVFRRETGMTAREYMRIGREEYEERM</sequence>
<dbReference type="Pfam" id="PF12833">
    <property type="entry name" value="HTH_18"/>
    <property type="match status" value="1"/>
</dbReference>
<dbReference type="InterPro" id="IPR018060">
    <property type="entry name" value="HTH_AraC"/>
</dbReference>
<dbReference type="PANTHER" id="PTHR46796">
    <property type="entry name" value="HTH-TYPE TRANSCRIPTIONAL ACTIVATOR RHAS-RELATED"/>
    <property type="match status" value="1"/>
</dbReference>
<accession>R6UCL3</accession>
<dbReference type="EMBL" id="CBFW010000451">
    <property type="protein sequence ID" value="CDC77861.1"/>
    <property type="molecule type" value="Genomic_DNA"/>
</dbReference>
<organism evidence="5 6">
    <name type="scientific">Candidatus Colimorpha enterica</name>
    <dbReference type="NCBI Taxonomy" id="3083063"/>
    <lineage>
        <taxon>Bacteria</taxon>
        <taxon>Pseudomonadati</taxon>
        <taxon>Bacteroidota</taxon>
        <taxon>Bacteroidia</taxon>
        <taxon>Bacteroidales</taxon>
        <taxon>Candidatus Colimorpha</taxon>
    </lineage>
</organism>
<dbReference type="Pfam" id="PF02311">
    <property type="entry name" value="AraC_binding"/>
    <property type="match status" value="1"/>
</dbReference>
<dbReference type="SUPFAM" id="SSF46689">
    <property type="entry name" value="Homeodomain-like"/>
    <property type="match status" value="1"/>
</dbReference>
<dbReference type="InterPro" id="IPR003313">
    <property type="entry name" value="AraC-bd"/>
</dbReference>
<dbReference type="Gene3D" id="1.10.10.60">
    <property type="entry name" value="Homeodomain-like"/>
    <property type="match status" value="1"/>
</dbReference>
<reference evidence="5" key="1">
    <citation type="submission" date="2012-11" db="EMBL/GenBank/DDBJ databases">
        <title>Dependencies among metagenomic species, viruses, plasmids and units of genetic variation.</title>
        <authorList>
            <person name="Nielsen H.B."/>
            <person name="Almeida M."/>
            <person name="Juncker A.S."/>
            <person name="Rasmussen S."/>
            <person name="Li J."/>
            <person name="Sunagawa S."/>
            <person name="Plichta D."/>
            <person name="Gautier L."/>
            <person name="Le Chatelier E."/>
            <person name="Peletier E."/>
            <person name="Bonde I."/>
            <person name="Nielsen T."/>
            <person name="Manichanh C."/>
            <person name="Arumugam M."/>
            <person name="Batto J."/>
            <person name="Santos M.B.Q.D."/>
            <person name="Blom N."/>
            <person name="Borruel N."/>
            <person name="Burgdorf K.S."/>
            <person name="Boumezbeur F."/>
            <person name="Casellas F."/>
            <person name="Dore J."/>
            <person name="Guarner F."/>
            <person name="Hansen T."/>
            <person name="Hildebrand F."/>
            <person name="Kaas R.S."/>
            <person name="Kennedy S."/>
            <person name="Kristiansen K."/>
            <person name="Kultima J.R."/>
            <person name="Leonard P."/>
            <person name="Levenez F."/>
            <person name="Lund O."/>
            <person name="Moumen B."/>
            <person name="Le Paslier D."/>
            <person name="Pons N."/>
            <person name="Pedersen O."/>
            <person name="Prifti E."/>
            <person name="Qin J."/>
            <person name="Raes J."/>
            <person name="Tap J."/>
            <person name="Tims S."/>
            <person name="Ussery D.W."/>
            <person name="Yamada T."/>
            <person name="MetaHit consortium"/>
            <person name="Renault P."/>
            <person name="Sicheritz-Ponten T."/>
            <person name="Bork P."/>
            <person name="Wang J."/>
            <person name="Brunak S."/>
            <person name="Ehrlich S.D."/>
        </authorList>
    </citation>
    <scope>NUCLEOTIDE SEQUENCE [LARGE SCALE GENOMIC DNA]</scope>
</reference>
<dbReference type="InterPro" id="IPR009057">
    <property type="entry name" value="Homeodomain-like_sf"/>
</dbReference>
<protein>
    <recommendedName>
        <fullName evidence="4">HTH araC/xylS-type domain-containing protein</fullName>
    </recommendedName>
</protein>
<keyword evidence="1" id="KW-0805">Transcription regulation</keyword>
<keyword evidence="3" id="KW-0804">Transcription</keyword>
<dbReference type="InterPro" id="IPR018062">
    <property type="entry name" value="HTH_AraC-typ_CS"/>
</dbReference>
<dbReference type="PROSITE" id="PS01124">
    <property type="entry name" value="HTH_ARAC_FAMILY_2"/>
    <property type="match status" value="1"/>
</dbReference>
<dbReference type="GO" id="GO:0043565">
    <property type="term" value="F:sequence-specific DNA binding"/>
    <property type="evidence" value="ECO:0007669"/>
    <property type="project" value="InterPro"/>
</dbReference>
<dbReference type="GO" id="GO:0003700">
    <property type="term" value="F:DNA-binding transcription factor activity"/>
    <property type="evidence" value="ECO:0007669"/>
    <property type="project" value="InterPro"/>
</dbReference>
<evidence type="ECO:0000256" key="1">
    <source>
        <dbReference type="ARBA" id="ARBA00023015"/>
    </source>
</evidence>
<dbReference type="SMART" id="SM00342">
    <property type="entry name" value="HTH_ARAC"/>
    <property type="match status" value="1"/>
</dbReference>
<dbReference type="InterPro" id="IPR011051">
    <property type="entry name" value="RmlC_Cupin_sf"/>
</dbReference>
<dbReference type="Proteomes" id="UP000017938">
    <property type="component" value="Unassembled WGS sequence"/>
</dbReference>
<gene>
    <name evidence="5" type="ORF">BN580_00522</name>
</gene>
<dbReference type="PROSITE" id="PS00041">
    <property type="entry name" value="HTH_ARAC_FAMILY_1"/>
    <property type="match status" value="1"/>
</dbReference>
<dbReference type="PANTHER" id="PTHR46796:SF13">
    <property type="entry name" value="HTH-TYPE TRANSCRIPTIONAL ACTIVATOR RHAS"/>
    <property type="match status" value="1"/>
</dbReference>
<dbReference type="InterPro" id="IPR014710">
    <property type="entry name" value="RmlC-like_jellyroll"/>
</dbReference>
<feature type="domain" description="HTH araC/xylS-type" evidence="4">
    <location>
        <begin position="173"/>
        <end position="270"/>
    </location>
</feature>
<dbReference type="SUPFAM" id="SSF51182">
    <property type="entry name" value="RmlC-like cupins"/>
    <property type="match status" value="1"/>
</dbReference>
<evidence type="ECO:0000256" key="3">
    <source>
        <dbReference type="ARBA" id="ARBA00023163"/>
    </source>
</evidence>
<dbReference type="STRING" id="1263015.BN580_00522"/>
<comment type="caution">
    <text evidence="5">The sequence shown here is derived from an EMBL/GenBank/DDBJ whole genome shotgun (WGS) entry which is preliminary data.</text>
</comment>
<evidence type="ECO:0000256" key="2">
    <source>
        <dbReference type="ARBA" id="ARBA00023125"/>
    </source>
</evidence>
<proteinExistence type="predicted"/>
<dbReference type="InterPro" id="IPR050204">
    <property type="entry name" value="AraC_XylS_family_regulators"/>
</dbReference>
<name>R6UCL3_9BACT</name>
<evidence type="ECO:0000313" key="6">
    <source>
        <dbReference type="Proteomes" id="UP000017938"/>
    </source>
</evidence>
<dbReference type="AlphaFoldDB" id="R6UCL3"/>